<comment type="caution">
    <text evidence="1">The sequence shown here is derived from an EMBL/GenBank/DDBJ whole genome shotgun (WGS) entry which is preliminary data.</text>
</comment>
<keyword evidence="2" id="KW-1185">Reference proteome</keyword>
<accession>H3Z9R5</accession>
<dbReference type="AlphaFoldDB" id="H3Z9R5"/>
<evidence type="ECO:0000313" key="1">
    <source>
        <dbReference type="EMBL" id="EHR42589.1"/>
    </source>
</evidence>
<dbReference type="EMBL" id="AHTH01000002">
    <property type="protein sequence ID" value="EHR42589.1"/>
    <property type="molecule type" value="Genomic_DNA"/>
</dbReference>
<dbReference type="STRING" id="1129374.AJE_00330"/>
<dbReference type="PATRIC" id="fig|1129374.4.peg.67"/>
<reference evidence="1 2" key="1">
    <citation type="journal article" date="2012" name="J. Bacteriol.">
        <title>Genome Sequence of Extracellular-Protease-Producing Alishewanella jeotgali Isolated from Traditional Korean Fermented Seafood.</title>
        <authorList>
            <person name="Jung J."/>
            <person name="Chun J."/>
            <person name="Park W."/>
        </authorList>
    </citation>
    <scope>NUCLEOTIDE SEQUENCE [LARGE SCALE GENOMIC DNA]</scope>
    <source>
        <strain evidence="1 2">KCTC 22429</strain>
    </source>
</reference>
<name>H3Z9R5_9ALTE</name>
<organism evidence="1 2">
    <name type="scientific">Alishewanella jeotgali KCTC 22429</name>
    <dbReference type="NCBI Taxonomy" id="1129374"/>
    <lineage>
        <taxon>Bacteria</taxon>
        <taxon>Pseudomonadati</taxon>
        <taxon>Pseudomonadota</taxon>
        <taxon>Gammaproteobacteria</taxon>
        <taxon>Alteromonadales</taxon>
        <taxon>Alteromonadaceae</taxon>
        <taxon>Alishewanella</taxon>
    </lineage>
</organism>
<proteinExistence type="predicted"/>
<dbReference type="Proteomes" id="UP000012046">
    <property type="component" value="Unassembled WGS sequence"/>
</dbReference>
<protein>
    <submittedName>
        <fullName evidence="1">Uncharacterized protein</fullName>
    </submittedName>
</protein>
<gene>
    <name evidence="1" type="ORF">AJE_00330</name>
</gene>
<evidence type="ECO:0000313" key="2">
    <source>
        <dbReference type="Proteomes" id="UP000012046"/>
    </source>
</evidence>
<sequence>MLRDGAGRVYAFINTEPNGDQTIRPADGVPIGRYYKGMDMTMDLRSGRQIAKGNALMALVPPPVY</sequence>